<dbReference type="KEGG" id="ptes:JQU52_12560"/>
<gene>
    <name evidence="1" type="ORF">JQU52_12560</name>
</gene>
<accession>A0A892ZI52</accession>
<name>A0A892ZI52_9NEIS</name>
<dbReference type="EMBL" id="CP069798">
    <property type="protein sequence ID" value="QRQ81517.1"/>
    <property type="molecule type" value="Genomic_DNA"/>
</dbReference>
<dbReference type="AlphaFoldDB" id="A0A892ZI52"/>
<evidence type="ECO:0000313" key="1">
    <source>
        <dbReference type="EMBL" id="QRQ81517.1"/>
    </source>
</evidence>
<organism evidence="1 2">
    <name type="scientific">Paralysiella testudinis</name>
    <dbReference type="NCBI Taxonomy" id="2809020"/>
    <lineage>
        <taxon>Bacteria</taxon>
        <taxon>Pseudomonadati</taxon>
        <taxon>Pseudomonadota</taxon>
        <taxon>Betaproteobacteria</taxon>
        <taxon>Neisseriales</taxon>
        <taxon>Neisseriaceae</taxon>
        <taxon>Paralysiella</taxon>
    </lineage>
</organism>
<proteinExistence type="predicted"/>
<dbReference type="PANTHER" id="PTHR38453">
    <property type="entry name" value="CYTOPLASMIC PROTEIN-RELATED"/>
    <property type="match status" value="1"/>
</dbReference>
<protein>
    <submittedName>
        <fullName evidence="1">YbdD/YjiX family protein</fullName>
    </submittedName>
</protein>
<sequence length="67" mass="7900">MAKLWPRIRHYLGLLRQTGSLMVGIPDYDNYVAQQRRHNPHAPVMTQRQFLDYCHKRRCAGKGSRCC</sequence>
<dbReference type="InterPro" id="IPR007423">
    <property type="entry name" value="Sel_put"/>
</dbReference>
<dbReference type="Pfam" id="PF04328">
    <property type="entry name" value="Sel_put"/>
    <property type="match status" value="1"/>
</dbReference>
<dbReference type="PANTHER" id="PTHR38453:SF1">
    <property type="entry name" value="CYTOPLASMIC PROTEIN"/>
    <property type="match status" value="1"/>
</dbReference>
<keyword evidence="2" id="KW-1185">Reference proteome</keyword>
<dbReference type="Proteomes" id="UP000653156">
    <property type="component" value="Chromosome"/>
</dbReference>
<dbReference type="RefSeq" id="WP_230338812.1">
    <property type="nucleotide sequence ID" value="NZ_CP069798.1"/>
</dbReference>
<reference evidence="1" key="1">
    <citation type="submission" date="2021-02" db="EMBL/GenBank/DDBJ databases">
        <title>Neisseriaceae sp. 26B isolated from the cloaca of a Common Toad-headed Turtle (Mesoclemmys nasuta).</title>
        <authorList>
            <person name="Spergser J."/>
            <person name="Busse H.-J."/>
        </authorList>
    </citation>
    <scope>NUCLEOTIDE SEQUENCE</scope>
    <source>
        <strain evidence="1">26B</strain>
    </source>
</reference>
<evidence type="ECO:0000313" key="2">
    <source>
        <dbReference type="Proteomes" id="UP000653156"/>
    </source>
</evidence>